<keyword evidence="1" id="KW-1133">Transmembrane helix</keyword>
<proteinExistence type="predicted"/>
<keyword evidence="1" id="KW-0812">Transmembrane</keyword>
<evidence type="ECO:0000256" key="1">
    <source>
        <dbReference type="SAM" id="Phobius"/>
    </source>
</evidence>
<dbReference type="AlphaFoldDB" id="J9FXB7"/>
<gene>
    <name evidence="2" type="ORF">EVA_12716</name>
</gene>
<keyword evidence="1" id="KW-0472">Membrane</keyword>
<name>J9FXB7_9ZZZZ</name>
<protein>
    <submittedName>
        <fullName evidence="2">Uncharacterized protein</fullName>
    </submittedName>
</protein>
<sequence>MGQPHFLNPCFLCKSGSLSKGHMFISLCLLFFILFTIHTFTDKQI</sequence>
<feature type="transmembrane region" description="Helical" evidence="1">
    <location>
        <begin position="21"/>
        <end position="40"/>
    </location>
</feature>
<accession>J9FXB7</accession>
<evidence type="ECO:0000313" key="2">
    <source>
        <dbReference type="EMBL" id="EJW99178.1"/>
    </source>
</evidence>
<reference evidence="2" key="1">
    <citation type="journal article" date="2012" name="PLoS ONE">
        <title>Gene sets for utilization of primary and secondary nutrition supplies in the distal gut of endangered iberian lynx.</title>
        <authorList>
            <person name="Alcaide M."/>
            <person name="Messina E."/>
            <person name="Richter M."/>
            <person name="Bargiela R."/>
            <person name="Peplies J."/>
            <person name="Huws S.A."/>
            <person name="Newbold C.J."/>
            <person name="Golyshin P.N."/>
            <person name="Simon M.A."/>
            <person name="Lopez G."/>
            <person name="Yakimov M.M."/>
            <person name="Ferrer M."/>
        </authorList>
    </citation>
    <scope>NUCLEOTIDE SEQUENCE</scope>
</reference>
<organism evidence="2">
    <name type="scientific">gut metagenome</name>
    <dbReference type="NCBI Taxonomy" id="749906"/>
    <lineage>
        <taxon>unclassified sequences</taxon>
        <taxon>metagenomes</taxon>
        <taxon>organismal metagenomes</taxon>
    </lineage>
</organism>
<comment type="caution">
    <text evidence="2">The sequence shown here is derived from an EMBL/GenBank/DDBJ whole genome shotgun (WGS) entry which is preliminary data.</text>
</comment>
<dbReference type="EMBL" id="AMCI01003933">
    <property type="protein sequence ID" value="EJW99178.1"/>
    <property type="molecule type" value="Genomic_DNA"/>
</dbReference>